<proteinExistence type="predicted"/>
<dbReference type="EMBL" id="PITK01000364">
    <property type="protein sequence ID" value="TBU13680.1"/>
    <property type="molecule type" value="Genomic_DNA"/>
</dbReference>
<dbReference type="EMBL" id="PITJ01000364">
    <property type="protein sequence ID" value="TBU03059.1"/>
    <property type="molecule type" value="Genomic_DNA"/>
</dbReference>
<dbReference type="Proteomes" id="UP000292282">
    <property type="component" value="Unassembled WGS sequence"/>
</dbReference>
<protein>
    <submittedName>
        <fullName evidence="2">Uncharacterized protein</fullName>
    </submittedName>
</protein>
<organism evidence="2 3">
    <name type="scientific">Hamiltosporidium tvaerminnensis</name>
    <dbReference type="NCBI Taxonomy" id="1176355"/>
    <lineage>
        <taxon>Eukaryota</taxon>
        <taxon>Fungi</taxon>
        <taxon>Fungi incertae sedis</taxon>
        <taxon>Microsporidia</taxon>
        <taxon>Dubosqiidae</taxon>
        <taxon>Hamiltosporidium</taxon>
    </lineage>
</organism>
<evidence type="ECO:0000313" key="1">
    <source>
        <dbReference type="EMBL" id="TBU03059.1"/>
    </source>
</evidence>
<reference evidence="3 4" key="1">
    <citation type="submission" date="2017-12" db="EMBL/GenBank/DDBJ databases">
        <authorList>
            <person name="Pombert J.-F."/>
            <person name="Haag K.L."/>
            <person name="Ebert D."/>
        </authorList>
    </citation>
    <scope>NUCLEOTIDE SEQUENCE [LARGE SCALE GENOMIC DNA]</scope>
    <source>
        <strain evidence="1">FI-OER-3-3</strain>
        <strain evidence="2">IL-G-3</strain>
    </source>
</reference>
<keyword evidence="3" id="KW-1185">Reference proteome</keyword>
<dbReference type="AlphaFoldDB" id="A0A4Q9M0R8"/>
<comment type="caution">
    <text evidence="2">The sequence shown here is derived from an EMBL/GenBank/DDBJ whole genome shotgun (WGS) entry which is preliminary data.</text>
</comment>
<dbReference type="Proteomes" id="UP000292362">
    <property type="component" value="Unassembled WGS sequence"/>
</dbReference>
<dbReference type="VEuPathDB" id="MicrosporidiaDB:CWI37_0364p0030"/>
<accession>A0A4Q9M0R8</accession>
<name>A0A4Q9M0R8_9MICR</name>
<evidence type="ECO:0000313" key="3">
    <source>
        <dbReference type="Proteomes" id="UP000292282"/>
    </source>
</evidence>
<gene>
    <name evidence="1" type="ORF">CWI37_0364p0030</name>
    <name evidence="2" type="ORF">CWI38_0364p0030</name>
</gene>
<evidence type="ECO:0000313" key="4">
    <source>
        <dbReference type="Proteomes" id="UP000292362"/>
    </source>
</evidence>
<dbReference type="OrthoDB" id="2190341at2759"/>
<sequence>MEEKIEDIIVRSKQKDVMLNKLTFYMKENGFYDVVCKHLEELASKDVNNGDEYNETYLKLFEFISENMPTEIYQKFYIDVKNFLDDYVHPNLE</sequence>
<evidence type="ECO:0000313" key="2">
    <source>
        <dbReference type="EMBL" id="TBU13680.1"/>
    </source>
</evidence>
<dbReference type="VEuPathDB" id="MicrosporidiaDB:CWI38_0364p0030"/>